<dbReference type="InterPro" id="IPR003877">
    <property type="entry name" value="SPRY_dom"/>
</dbReference>
<feature type="compositionally biased region" description="Polar residues" evidence="4">
    <location>
        <begin position="74"/>
        <end position="86"/>
    </location>
</feature>
<feature type="region of interest" description="Disordered" evidence="4">
    <location>
        <begin position="74"/>
        <end position="95"/>
    </location>
</feature>
<dbReference type="Gene3D" id="2.60.120.920">
    <property type="match status" value="2"/>
</dbReference>
<evidence type="ECO:0000313" key="7">
    <source>
        <dbReference type="Proteomes" id="UP000250572"/>
    </source>
</evidence>
<evidence type="ECO:0000313" key="6">
    <source>
        <dbReference type="EMBL" id="PWA21970.1"/>
    </source>
</evidence>
<dbReference type="InterPro" id="IPR043136">
    <property type="entry name" value="B30.2/SPRY_sf"/>
</dbReference>
<keyword evidence="2" id="KW-0863">Zinc-finger</keyword>
<comment type="caution">
    <text evidence="6">The sequence shown here is derived from an EMBL/GenBank/DDBJ whole genome shotgun (WGS) entry which is preliminary data.</text>
</comment>
<dbReference type="Pfam" id="PF00622">
    <property type="entry name" value="SPRY"/>
    <property type="match status" value="2"/>
</dbReference>
<dbReference type="SMART" id="SM00449">
    <property type="entry name" value="SPRY"/>
    <property type="match status" value="2"/>
</dbReference>
<dbReference type="GO" id="GO:0008270">
    <property type="term" value="F:zinc ion binding"/>
    <property type="evidence" value="ECO:0007669"/>
    <property type="project" value="UniProtKB-KW"/>
</dbReference>
<dbReference type="InterPro" id="IPR013320">
    <property type="entry name" value="ConA-like_dom_sf"/>
</dbReference>
<organism evidence="6 7">
    <name type="scientific">Gambusia affinis</name>
    <name type="common">Western mosquitofish</name>
    <name type="synonym">Heterandria affinis</name>
    <dbReference type="NCBI Taxonomy" id="33528"/>
    <lineage>
        <taxon>Eukaryota</taxon>
        <taxon>Metazoa</taxon>
        <taxon>Chordata</taxon>
        <taxon>Craniata</taxon>
        <taxon>Vertebrata</taxon>
        <taxon>Euteleostomi</taxon>
        <taxon>Actinopterygii</taxon>
        <taxon>Neopterygii</taxon>
        <taxon>Teleostei</taxon>
        <taxon>Neoteleostei</taxon>
        <taxon>Acanthomorphata</taxon>
        <taxon>Ovalentaria</taxon>
        <taxon>Atherinomorphae</taxon>
        <taxon>Cyprinodontiformes</taxon>
        <taxon>Poeciliidae</taxon>
        <taxon>Poeciliinae</taxon>
        <taxon>Gambusia</taxon>
    </lineage>
</organism>
<gene>
    <name evidence="6" type="ORF">CCH79_00015580</name>
</gene>
<protein>
    <recommendedName>
        <fullName evidence="5">B30.2/SPRY domain-containing protein</fullName>
    </recommendedName>
</protein>
<feature type="domain" description="B30.2/SPRY" evidence="5">
    <location>
        <begin position="92"/>
        <end position="300"/>
    </location>
</feature>
<dbReference type="InterPro" id="IPR051051">
    <property type="entry name" value="E3_ubiq-ligase_TRIM/RNF"/>
</dbReference>
<dbReference type="AlphaFoldDB" id="A0A315VEZ9"/>
<proteinExistence type="predicted"/>
<feature type="domain" description="B30.2/SPRY" evidence="5">
    <location>
        <begin position="301"/>
        <end position="499"/>
    </location>
</feature>
<dbReference type="PANTHER" id="PTHR25465:SF14">
    <property type="entry name" value="E3 UBIQUITIN-PROTEIN LIGASE TRIM65"/>
    <property type="match status" value="1"/>
</dbReference>
<name>A0A315VEZ9_GAMAF</name>
<dbReference type="PRINTS" id="PR01407">
    <property type="entry name" value="BUTYPHLNCDUF"/>
</dbReference>
<keyword evidence="1" id="KW-0479">Metal-binding</keyword>
<dbReference type="GO" id="GO:0005737">
    <property type="term" value="C:cytoplasm"/>
    <property type="evidence" value="ECO:0007669"/>
    <property type="project" value="UniProtKB-ARBA"/>
</dbReference>
<dbReference type="Pfam" id="PF13765">
    <property type="entry name" value="PRY"/>
    <property type="match status" value="2"/>
</dbReference>
<dbReference type="InterPro" id="IPR003879">
    <property type="entry name" value="Butyrophylin_SPRY"/>
</dbReference>
<dbReference type="SUPFAM" id="SSF49899">
    <property type="entry name" value="Concanavalin A-like lectins/glucanases"/>
    <property type="match status" value="2"/>
</dbReference>
<accession>A0A315VEZ9</accession>
<sequence length="499" mass="56323">MPTTNRIISETQNSDKALMRRVDSATSVLAEWEEFRQVFVFPASPASSQQTDSNQLIDVTNLLLQKCGQEETFSSAKKSKAGNTPTAKVPDYKPNIPEPKCRADLMKHWVNLTLDDRTANKMLWITDGGAKVARMTDDVTCPVLDRPERYEYTPQVLCREGIGGFRGYWEVRSSGWVVIGVAFERAGRRNSEGPCGFGENHESWGLEWSGSSYQVWHQGQKEEINGIPHHATIGVYADQPAGLLSFYAVEEEEEEEEGTVRKEVKLLHQVRSCFQQKLLPGFWIEMQREPSSAAILPDKTKPGKLSKSKKNETTNEDWINLTLDNKTANKLLWISDGGSKVCRRTKEVCPVLDGPERYEYSPQVLCKESIWKRRAYWEVEFSGWVAVGASYDQAARRADSGMSGLGENEQSWGLCWSGSCYQIWFDCNHEDISDVPFCSRIGMYVDQPAGIINFYAVAGEGAEKEVRLLHRVATTMEKKILPGFWLGIQSSCTLLRKTE</sequence>
<keyword evidence="3" id="KW-0862">Zinc</keyword>
<dbReference type="InterPro" id="IPR001870">
    <property type="entry name" value="B30.2/SPRY"/>
</dbReference>
<keyword evidence="7" id="KW-1185">Reference proteome</keyword>
<evidence type="ECO:0000256" key="3">
    <source>
        <dbReference type="ARBA" id="ARBA00022833"/>
    </source>
</evidence>
<dbReference type="InterPro" id="IPR006574">
    <property type="entry name" value="PRY"/>
</dbReference>
<dbReference type="EMBL" id="NHOQ01001879">
    <property type="protein sequence ID" value="PWA21970.1"/>
    <property type="molecule type" value="Genomic_DNA"/>
</dbReference>
<reference evidence="6 7" key="1">
    <citation type="journal article" date="2018" name="G3 (Bethesda)">
        <title>A High-Quality Reference Genome for the Invasive Mosquitofish Gambusia affinis Using a Chicago Library.</title>
        <authorList>
            <person name="Hoffberg S.L."/>
            <person name="Troendle N.J."/>
            <person name="Glenn T.C."/>
            <person name="Mahmud O."/>
            <person name="Louha S."/>
            <person name="Chalopin D."/>
            <person name="Bennetzen J.L."/>
            <person name="Mauricio R."/>
        </authorList>
    </citation>
    <scope>NUCLEOTIDE SEQUENCE [LARGE SCALE GENOMIC DNA]</scope>
    <source>
        <strain evidence="6">NE01/NJP1002.9</strain>
        <tissue evidence="6">Muscle</tissue>
    </source>
</reference>
<dbReference type="Proteomes" id="UP000250572">
    <property type="component" value="Unassembled WGS sequence"/>
</dbReference>
<evidence type="ECO:0000256" key="2">
    <source>
        <dbReference type="ARBA" id="ARBA00022771"/>
    </source>
</evidence>
<dbReference type="PROSITE" id="PS50188">
    <property type="entry name" value="B302_SPRY"/>
    <property type="match status" value="2"/>
</dbReference>
<dbReference type="PANTHER" id="PTHR25465">
    <property type="entry name" value="B-BOX DOMAIN CONTAINING"/>
    <property type="match status" value="1"/>
</dbReference>
<evidence type="ECO:0000259" key="5">
    <source>
        <dbReference type="PROSITE" id="PS50188"/>
    </source>
</evidence>
<evidence type="ECO:0000256" key="4">
    <source>
        <dbReference type="SAM" id="MobiDB-lite"/>
    </source>
</evidence>
<evidence type="ECO:0000256" key="1">
    <source>
        <dbReference type="ARBA" id="ARBA00022723"/>
    </source>
</evidence>
<dbReference type="SMART" id="SM00589">
    <property type="entry name" value="PRY"/>
    <property type="match status" value="2"/>
</dbReference>